<evidence type="ECO:0000256" key="6">
    <source>
        <dbReference type="SAM" id="MobiDB-lite"/>
    </source>
</evidence>
<evidence type="ECO:0000256" key="1">
    <source>
        <dbReference type="ARBA" id="ARBA00022723"/>
    </source>
</evidence>
<dbReference type="Gene3D" id="2.60.200.20">
    <property type="match status" value="1"/>
</dbReference>
<name>A0A7J7DB98_TRIWF</name>
<evidence type="ECO:0000313" key="8">
    <source>
        <dbReference type="EMBL" id="KAF5743632.1"/>
    </source>
</evidence>
<dbReference type="Gene3D" id="3.30.70.2330">
    <property type="match status" value="1"/>
</dbReference>
<accession>A0A7J7DB98</accession>
<gene>
    <name evidence="8" type="ORF">HS088_TW08G00217</name>
</gene>
<feature type="domain" description="FHA" evidence="7">
    <location>
        <begin position="64"/>
        <end position="153"/>
    </location>
</feature>
<evidence type="ECO:0000256" key="4">
    <source>
        <dbReference type="PIRSR" id="PIRSR610347-2"/>
    </source>
</evidence>
<dbReference type="InterPro" id="IPR010347">
    <property type="entry name" value="Tdp1"/>
</dbReference>
<keyword evidence="1" id="KW-0479">Metal-binding</keyword>
<feature type="binding site" evidence="4">
    <location>
        <position position="528"/>
    </location>
    <ligand>
        <name>substrate</name>
    </ligand>
</feature>
<dbReference type="CDD" id="cd00060">
    <property type="entry name" value="FHA"/>
    <property type="match status" value="1"/>
</dbReference>
<dbReference type="SMART" id="SM00910">
    <property type="entry name" value="HIRAN"/>
    <property type="match status" value="1"/>
</dbReference>
<reference evidence="8 9" key="1">
    <citation type="journal article" date="2020" name="Nat. Commun.">
        <title>Genome of Tripterygium wilfordii and identification of cytochrome P450 involved in triptolide biosynthesis.</title>
        <authorList>
            <person name="Tu L."/>
            <person name="Su P."/>
            <person name="Zhang Z."/>
            <person name="Gao L."/>
            <person name="Wang J."/>
            <person name="Hu T."/>
            <person name="Zhou J."/>
            <person name="Zhang Y."/>
            <person name="Zhao Y."/>
            <person name="Liu Y."/>
            <person name="Song Y."/>
            <person name="Tong Y."/>
            <person name="Lu Y."/>
            <person name="Yang J."/>
            <person name="Xu C."/>
            <person name="Jia M."/>
            <person name="Peters R.J."/>
            <person name="Huang L."/>
            <person name="Gao W."/>
        </authorList>
    </citation>
    <scope>NUCLEOTIDE SEQUENCE [LARGE SCALE GENOMIC DNA]</scope>
    <source>
        <strain evidence="9">cv. XIE 37</strain>
        <tissue evidence="8">Leaf</tissue>
    </source>
</reference>
<dbReference type="GO" id="GO:0003676">
    <property type="term" value="F:nucleic acid binding"/>
    <property type="evidence" value="ECO:0007669"/>
    <property type="project" value="InterPro"/>
</dbReference>
<feature type="region of interest" description="Disordered" evidence="6">
    <location>
        <begin position="297"/>
        <end position="318"/>
    </location>
</feature>
<sequence length="1127" mass="126002">MKDLRVSLHNNQRIEADQLFSPDLPLKKSRNVVRIRIRSLDLPLISTATSCSCDLLLLEPGRPCTIGRSKRNCQLIVEDHRVSKQHCQIFFDSVDRKIYIIDGAILSHTFSDFIDVFRKRLLYCKELEEKEEILEQFKARASLNGVFVNGVRVRKGCSELCAGDEVLLVCGSEEGVCLSHIRVGFIIIGIVFSEEVFMGLNDMRLERARLFEGTNSLGQSQGSVSSGKRSKRVYSCRETDVMPLGFDFSASRCGDVVQRTKFLLSQCRGILRSVDPISYIQRCAVLNFGIDTKGFGRKRARSSPGLTDEDAKGLTTGESNMKNDALITGLECMLYDETPIDQNTGKIVNHETAYICSKSDHLHRKDTIGVPPENTVTNDTANTSLLNLLVEEHASQSDVTQKKLCGSSCSAPGKKFLLNRLEFMASGCPTMISLPELFYPLESISQIFIATFTSDILWFLSYCEIPSHLPVTIACHNSERCWSSSPEKRTCMPYPDFPSLVVVYPPFPEAVAFGKDIKKRGVACHHPKLIVLQREECIRVIITSANLVAKQWNNVTNTVWWQDFPRRSAPDYSSLFMRVPNGEVNQDSKSDFAAQLAGFMSSLVIDVPSQAHWIVELTKFDFGEAVGHLVASVPGIYSRRTSYMSESMSSQSVPSWSFGSMFLGSVEASVVGLSHLFHAAADSNGARLKRMAAYLRNFRKNNFGLAEIVLRRNANVPADANAVSVLVADPDEFSGEGDCVQLGFLPRKVAKWVSPLWDFGFFRFSGYIRPEEALEAALGGSNTRVPLILYVSQGPHFSGMPNMLQQEHAIALCSLIASIERYTGLWRLQEVLCQYKWPESQEFDFFYGSSSIGSSVNPQFISAFSAAVGKRSMQLFDSEESDPEWGCWNASLESKLPSIRIIFPTIERVKNACSGIWPSKHLLCFSEKTWQRLKPINVLHDAIPHPSNRIGHPMHVKVAWRRFESKIEGSSCGWVYCGSHNFSPAAWGRPISNHYGKNNSSLGLKLHVCNYELGIIFVFPPTPMNGTINQCSRNLDEVVMPFVVPVPKYGPGDNPATMQAMSRALSDRSDKDCVNLAEIGSTEDMIDEFSDEEDQVIETADYVEEDREEEKTYAEMLWSQVDLSQSC</sequence>
<feature type="active site" description="Nucleophile" evidence="3">
    <location>
        <position position="526"/>
    </location>
</feature>
<dbReference type="SUPFAM" id="SSF49879">
    <property type="entry name" value="SMAD/FHA domain"/>
    <property type="match status" value="1"/>
</dbReference>
<dbReference type="PROSITE" id="PS50006">
    <property type="entry name" value="FHA_DOMAIN"/>
    <property type="match status" value="1"/>
</dbReference>
<feature type="site" description="Interaction with DNA" evidence="5">
    <location>
        <position position="983"/>
    </location>
</feature>
<dbReference type="GO" id="GO:0008270">
    <property type="term" value="F:zinc ion binding"/>
    <property type="evidence" value="ECO:0007669"/>
    <property type="project" value="InterPro"/>
</dbReference>
<dbReference type="InterPro" id="IPR000253">
    <property type="entry name" value="FHA_dom"/>
</dbReference>
<dbReference type="Gene3D" id="3.30.870.10">
    <property type="entry name" value="Endonuclease Chain A"/>
    <property type="match status" value="2"/>
</dbReference>
<dbReference type="InterPro" id="IPR008984">
    <property type="entry name" value="SMAD_FHA_dom_sf"/>
</dbReference>
<dbReference type="FunCoup" id="A0A7J7DB98">
    <property type="interactions" value="38"/>
</dbReference>
<evidence type="ECO:0000256" key="3">
    <source>
        <dbReference type="PIRSR" id="PIRSR610347-1"/>
    </source>
</evidence>
<dbReference type="InParanoid" id="A0A7J7DB98"/>
<dbReference type="Proteomes" id="UP000593562">
    <property type="component" value="Unassembled WGS sequence"/>
</dbReference>
<dbReference type="InterPro" id="IPR014905">
    <property type="entry name" value="HIRAN"/>
</dbReference>
<dbReference type="OrthoDB" id="47785at2759"/>
<comment type="caution">
    <text evidence="8">The sequence shown here is derived from an EMBL/GenBank/DDBJ whole genome shotgun (WGS) entry which is preliminary data.</text>
</comment>
<dbReference type="Pfam" id="PF00498">
    <property type="entry name" value="FHA"/>
    <property type="match status" value="1"/>
</dbReference>
<evidence type="ECO:0000256" key="2">
    <source>
        <dbReference type="ARBA" id="ARBA00022801"/>
    </source>
</evidence>
<keyword evidence="2" id="KW-0378">Hydrolase</keyword>
<feature type="active site" description="Proton donor/acceptor" evidence="3">
    <location>
        <position position="955"/>
    </location>
</feature>
<dbReference type="CDD" id="cd09122">
    <property type="entry name" value="PLDc_Tdp1_1"/>
    <property type="match status" value="1"/>
</dbReference>
<organism evidence="8 9">
    <name type="scientific">Tripterygium wilfordii</name>
    <name type="common">Thunder God vine</name>
    <dbReference type="NCBI Taxonomy" id="458696"/>
    <lineage>
        <taxon>Eukaryota</taxon>
        <taxon>Viridiplantae</taxon>
        <taxon>Streptophyta</taxon>
        <taxon>Embryophyta</taxon>
        <taxon>Tracheophyta</taxon>
        <taxon>Spermatophyta</taxon>
        <taxon>Magnoliopsida</taxon>
        <taxon>eudicotyledons</taxon>
        <taxon>Gunneridae</taxon>
        <taxon>Pentapetalae</taxon>
        <taxon>rosids</taxon>
        <taxon>fabids</taxon>
        <taxon>Celastrales</taxon>
        <taxon>Celastraceae</taxon>
        <taxon>Tripterygium</taxon>
    </lineage>
</organism>
<dbReference type="SMART" id="SM00240">
    <property type="entry name" value="FHA"/>
    <property type="match status" value="1"/>
</dbReference>
<dbReference type="PANTHER" id="PTHR12415:SF3">
    <property type="entry name" value="OS04G0403400 PROTEIN"/>
    <property type="match status" value="1"/>
</dbReference>
<dbReference type="Pfam" id="PF06087">
    <property type="entry name" value="Tyr-DNA_phospho"/>
    <property type="match status" value="2"/>
</dbReference>
<dbReference type="Pfam" id="PF08797">
    <property type="entry name" value="HIRAN"/>
    <property type="match status" value="1"/>
</dbReference>
<dbReference type="GO" id="GO:0016818">
    <property type="term" value="F:hydrolase activity, acting on acid anhydrides, in phosphorus-containing anhydrides"/>
    <property type="evidence" value="ECO:0007669"/>
    <property type="project" value="InterPro"/>
</dbReference>
<evidence type="ECO:0000259" key="7">
    <source>
        <dbReference type="PROSITE" id="PS50006"/>
    </source>
</evidence>
<dbReference type="SUPFAM" id="SSF56024">
    <property type="entry name" value="Phospholipase D/nuclease"/>
    <property type="match status" value="2"/>
</dbReference>
<dbReference type="PANTHER" id="PTHR12415">
    <property type="entry name" value="TYROSYL-DNA PHOSPHODIESTERASE 1"/>
    <property type="match status" value="1"/>
</dbReference>
<protein>
    <recommendedName>
        <fullName evidence="7">FHA domain-containing protein</fullName>
    </recommendedName>
</protein>
<dbReference type="GO" id="GO:0006281">
    <property type="term" value="P:DNA repair"/>
    <property type="evidence" value="ECO:0007669"/>
    <property type="project" value="InterPro"/>
</dbReference>
<proteinExistence type="predicted"/>
<dbReference type="GO" id="GO:0005634">
    <property type="term" value="C:nucleus"/>
    <property type="evidence" value="ECO:0007669"/>
    <property type="project" value="InterPro"/>
</dbReference>
<feature type="binding site" evidence="4">
    <location>
        <position position="957"/>
    </location>
    <ligand>
        <name>substrate</name>
    </ligand>
</feature>
<dbReference type="EMBL" id="JAAARO010000008">
    <property type="protein sequence ID" value="KAF5743632.1"/>
    <property type="molecule type" value="Genomic_DNA"/>
</dbReference>
<dbReference type="CDD" id="cd09123">
    <property type="entry name" value="PLDc_Tdp1_2"/>
    <property type="match status" value="1"/>
</dbReference>
<evidence type="ECO:0000256" key="5">
    <source>
        <dbReference type="PIRSR" id="PIRSR610347-3"/>
    </source>
</evidence>
<dbReference type="GO" id="GO:0008081">
    <property type="term" value="F:phosphoric diester hydrolase activity"/>
    <property type="evidence" value="ECO:0007669"/>
    <property type="project" value="InterPro"/>
</dbReference>
<evidence type="ECO:0000313" key="9">
    <source>
        <dbReference type="Proteomes" id="UP000593562"/>
    </source>
</evidence>
<keyword evidence="9" id="KW-1185">Reference proteome</keyword>
<dbReference type="AlphaFoldDB" id="A0A7J7DB98"/>